<reference evidence="3 4" key="1">
    <citation type="submission" date="2019-03" db="EMBL/GenBank/DDBJ databases">
        <title>Sequencing 25 genomes of Wallemia mellicola.</title>
        <authorList>
            <person name="Gostincar C."/>
        </authorList>
    </citation>
    <scope>NUCLEOTIDE SEQUENCE [LARGE SCALE GENOMIC DNA]</scope>
    <source>
        <strain evidence="3 4">EXF-6152</strain>
    </source>
</reference>
<feature type="compositionally biased region" description="Basic residues" evidence="1">
    <location>
        <begin position="455"/>
        <end position="471"/>
    </location>
</feature>
<feature type="compositionally biased region" description="Basic and acidic residues" evidence="1">
    <location>
        <begin position="279"/>
        <end position="294"/>
    </location>
</feature>
<gene>
    <name evidence="3" type="ORF">E3Q22_02186</name>
</gene>
<dbReference type="AlphaFoldDB" id="A0A4T0MAN2"/>
<feature type="region of interest" description="Disordered" evidence="1">
    <location>
        <begin position="220"/>
        <end position="243"/>
    </location>
</feature>
<sequence>MSFLYSIFFKLYTFNTVLSSYRALKLNSERDQKVTLSQRRRQISSSLKIWLCWFVWLKLSTVVDFLLSWIWFYWQIKSFFLLTFVLTSRQTADMLFTDALEPTLSPYEQFIDKSLCFLKDSAEIGSYLLTNVIFSSIKEKIQSIELLRQYFELDKPQPPTTLKTKRVVRRTTGPIVRQRKNMIANNHNTQTEKVGDINRSKTIATTRPNVVLKRAQAFKKNDETSKQNTIGSESLIDNTPTYMSTPKSMVSRIHKKADITPYIPGAIPNTPPSTRTRSQTRENRIHNEESHHVSSDSSSSSAEEAPKPPLPPKTGLRAKSNTNLGVDSIAGIDRKRNASTASLKSIRSANSDGQPAIKTLRRADPNMRSSESSKSSLSSGSDSESDSNTTDEMSLDKKDVDRKKRTSETTGANTQNGTSIPRKKRIITSSSNQEESRAPRGALPTRRATAPLRGRMLKRPATRGRGRGRGT</sequence>
<evidence type="ECO:0000313" key="4">
    <source>
        <dbReference type="Proteomes" id="UP000310685"/>
    </source>
</evidence>
<feature type="region of interest" description="Disordered" evidence="1">
    <location>
        <begin position="338"/>
        <end position="471"/>
    </location>
</feature>
<dbReference type="InterPro" id="IPR004345">
    <property type="entry name" value="TB2_DP1_HVA22"/>
</dbReference>
<name>A0A4T0MAN2_9BASI</name>
<dbReference type="EMBL" id="SPRC01000019">
    <property type="protein sequence ID" value="TIB80030.1"/>
    <property type="molecule type" value="Genomic_DNA"/>
</dbReference>
<proteinExistence type="predicted"/>
<evidence type="ECO:0000256" key="2">
    <source>
        <dbReference type="SAM" id="Phobius"/>
    </source>
</evidence>
<feature type="compositionally biased region" description="Polar residues" evidence="1">
    <location>
        <begin position="338"/>
        <end position="353"/>
    </location>
</feature>
<keyword evidence="2" id="KW-1133">Transmembrane helix</keyword>
<accession>A0A4T0MAN2</accession>
<feature type="compositionally biased region" description="Low complexity" evidence="1">
    <location>
        <begin position="369"/>
        <end position="382"/>
    </location>
</feature>
<dbReference type="Proteomes" id="UP000310685">
    <property type="component" value="Unassembled WGS sequence"/>
</dbReference>
<feature type="region of interest" description="Disordered" evidence="1">
    <location>
        <begin position="260"/>
        <end position="322"/>
    </location>
</feature>
<feature type="compositionally biased region" description="Polar residues" evidence="1">
    <location>
        <begin position="408"/>
        <end position="419"/>
    </location>
</feature>
<protein>
    <submittedName>
        <fullName evidence="3">Uncharacterized protein</fullName>
    </submittedName>
</protein>
<evidence type="ECO:0000313" key="3">
    <source>
        <dbReference type="EMBL" id="TIB80030.1"/>
    </source>
</evidence>
<dbReference type="Pfam" id="PF03134">
    <property type="entry name" value="TB2_DP1_HVA22"/>
    <property type="match status" value="1"/>
</dbReference>
<comment type="caution">
    <text evidence="3">The sequence shown here is derived from an EMBL/GenBank/DDBJ whole genome shotgun (WGS) entry which is preliminary data.</text>
</comment>
<evidence type="ECO:0000256" key="1">
    <source>
        <dbReference type="SAM" id="MobiDB-lite"/>
    </source>
</evidence>
<feature type="compositionally biased region" description="Polar residues" evidence="1">
    <location>
        <begin position="226"/>
        <end position="243"/>
    </location>
</feature>
<keyword evidence="2" id="KW-0472">Membrane</keyword>
<feature type="transmembrane region" description="Helical" evidence="2">
    <location>
        <begin position="49"/>
        <end position="74"/>
    </location>
</feature>
<organism evidence="3 4">
    <name type="scientific">Wallemia mellicola</name>
    <dbReference type="NCBI Taxonomy" id="1708541"/>
    <lineage>
        <taxon>Eukaryota</taxon>
        <taxon>Fungi</taxon>
        <taxon>Dikarya</taxon>
        <taxon>Basidiomycota</taxon>
        <taxon>Wallemiomycotina</taxon>
        <taxon>Wallemiomycetes</taxon>
        <taxon>Wallemiales</taxon>
        <taxon>Wallemiaceae</taxon>
        <taxon>Wallemia</taxon>
    </lineage>
</organism>
<keyword evidence="2" id="KW-0812">Transmembrane</keyword>